<reference evidence="1 2" key="1">
    <citation type="submission" date="2019-04" db="EMBL/GenBank/DDBJ databases">
        <title>Step-wise assembly of the neonatal virome modulated by breast feeding.</title>
        <authorList>
            <person name="Liang G."/>
            <person name="Bushman F."/>
        </authorList>
    </citation>
    <scope>NUCLEOTIDE SEQUENCE [LARGE SCALE GENOMIC DNA]</scope>
    <source>
        <strain evidence="1 2">E3754</strain>
    </source>
</reference>
<proteinExistence type="predicted"/>
<evidence type="ECO:0000313" key="2">
    <source>
        <dbReference type="Proteomes" id="UP000429730"/>
    </source>
</evidence>
<gene>
    <name evidence="1" type="ORF">GTI81_05480</name>
</gene>
<dbReference type="EMBL" id="WVTJ01000007">
    <property type="protein sequence ID" value="MXS52182.1"/>
    <property type="molecule type" value="Genomic_DNA"/>
</dbReference>
<evidence type="ECO:0000313" key="1">
    <source>
        <dbReference type="EMBL" id="MXS52182.1"/>
    </source>
</evidence>
<comment type="caution">
    <text evidence="1">The sequence shown here is derived from an EMBL/GenBank/DDBJ whole genome shotgun (WGS) entry which is preliminary data.</text>
</comment>
<dbReference type="Proteomes" id="UP000429730">
    <property type="component" value="Unassembled WGS sequence"/>
</dbReference>
<sequence>MNKIENNEKLLDRKVSPMEKYVRDLQIVWVHFFKLIKPYIQIYVYEVYCSTSIPLNMTKYKDTYDMYVASLWTEYCRRAKQLEKDNKDIWEFHLLLQGESEESMKLKYNMLQNAERNLKRELMLGNGYRRKSNEQLAKEKKEKPDYYRVMSPTHNGMGVDIFSHEDIFANEYELKLKLSSRDILSVENNYNNVTDYMKEIETVELLEELIESEILKTREKQLILDLVLLDENSICEKHKISNETFKKRVYRLKIKVKAILQQMNEKNI</sequence>
<dbReference type="RefSeq" id="WP_160808262.1">
    <property type="nucleotide sequence ID" value="NZ_WVTG01000010.1"/>
</dbReference>
<name>A0AAP6RGT7_ENTFL</name>
<accession>A0AAP6RGT7</accession>
<protein>
    <submittedName>
        <fullName evidence="1">Uncharacterized protein</fullName>
    </submittedName>
</protein>
<dbReference type="AlphaFoldDB" id="A0AAP6RGT7"/>
<organism evidence="1 2">
    <name type="scientific">Enterococcus faecalis</name>
    <name type="common">Streptococcus faecalis</name>
    <dbReference type="NCBI Taxonomy" id="1351"/>
    <lineage>
        <taxon>Bacteria</taxon>
        <taxon>Bacillati</taxon>
        <taxon>Bacillota</taxon>
        <taxon>Bacilli</taxon>
        <taxon>Lactobacillales</taxon>
        <taxon>Enterococcaceae</taxon>
        <taxon>Enterococcus</taxon>
    </lineage>
</organism>